<keyword evidence="8" id="KW-1185">Reference proteome</keyword>
<dbReference type="Gene3D" id="4.10.280.110">
    <property type="entry name" value="Pre-mRNA processing factor 4 domain"/>
    <property type="match status" value="1"/>
</dbReference>
<keyword evidence="2" id="KW-0677">Repeat</keyword>
<keyword evidence="3" id="KW-0687">Ribonucleoprotein</keyword>
<sequence length="600" mass="63982">MELIDPVIPPTDHEVQQGLRLLEAPIVVFAEAAFERRHRLHKLMVEGGYKTLEDIRSKHSMAPISSLSSSRGGRRGQRASPTSVPVRGKETFSPAPPTLVERRQALLPLSVARAERRIASLKDAFVAASAVVHSAHQAAVRPLQRMRLTKSVRNVKMGCMHGTNGASASSSSLVGSLCMPFTSCTAVSVLPHTVVTGAADGVITLWNTDACLPLVSVSSCSSGWGHVQHLVAHPTTPFIFSTTMFDYHIAAWRITEDAFNDEGVDVSNKTGIDVHDVKHSAQVGLERVATSEEQHMARIHRLAVDPTGSLLASTSDDSTVCLWDAAIVAPLGKLPYLLTQDGYETAGGTLDVCFHPDGSLLSTTDKAGRVVTWDMRSGAHAFTTAGKHGGHLNACTCVSWSPCGVRFASGGADNLVHLWDARYLSRGAAEAPCILVGHEDVVTSVSFYANPAFPVLPAAVASTSLDGTVRLWDADVAGVCVQVLRGPFPVRAQCRPSGGPGSALLTVAHGKYWSMWDVVAEGAEVEVIPKETEATSSVAPALLRRGGVEGAEAEEEEEEDEMMALRRGGMTAAKSPGASLLSDDTDEDEDEDEMSFLKKK</sequence>
<evidence type="ECO:0000259" key="6">
    <source>
        <dbReference type="SMART" id="SM00500"/>
    </source>
</evidence>
<feature type="compositionally biased region" description="Acidic residues" evidence="5">
    <location>
        <begin position="583"/>
        <end position="594"/>
    </location>
</feature>
<dbReference type="EMBL" id="AUPL01001195">
    <property type="protein sequence ID" value="ESL11064.1"/>
    <property type="molecule type" value="Genomic_DNA"/>
</dbReference>
<dbReference type="InterPro" id="IPR015943">
    <property type="entry name" value="WD40/YVTN_repeat-like_dom_sf"/>
</dbReference>
<dbReference type="PROSITE" id="PS50082">
    <property type="entry name" value="WD_REPEATS_2"/>
    <property type="match status" value="3"/>
</dbReference>
<organism evidence="7 8">
    <name type="scientific">Trypanosoma rangeli SC58</name>
    <dbReference type="NCBI Taxonomy" id="429131"/>
    <lineage>
        <taxon>Eukaryota</taxon>
        <taxon>Discoba</taxon>
        <taxon>Euglenozoa</taxon>
        <taxon>Kinetoplastea</taxon>
        <taxon>Metakinetoplastina</taxon>
        <taxon>Trypanosomatida</taxon>
        <taxon>Trypanosomatidae</taxon>
        <taxon>Trypanosoma</taxon>
        <taxon>Herpetosoma</taxon>
    </lineage>
</organism>
<dbReference type="InterPro" id="IPR036285">
    <property type="entry name" value="PRP4-like_sf"/>
</dbReference>
<dbReference type="GO" id="GO:0046540">
    <property type="term" value="C:U4/U6 x U5 tri-snRNP complex"/>
    <property type="evidence" value="ECO:0007669"/>
    <property type="project" value="TreeGrafter"/>
</dbReference>
<dbReference type="SMART" id="SM00320">
    <property type="entry name" value="WD40"/>
    <property type="match status" value="5"/>
</dbReference>
<evidence type="ECO:0000256" key="3">
    <source>
        <dbReference type="ARBA" id="ARBA00023274"/>
    </source>
</evidence>
<evidence type="ECO:0000256" key="2">
    <source>
        <dbReference type="ARBA" id="ARBA00022737"/>
    </source>
</evidence>
<evidence type="ECO:0000256" key="4">
    <source>
        <dbReference type="PROSITE-ProRule" id="PRU00221"/>
    </source>
</evidence>
<dbReference type="InterPro" id="IPR014906">
    <property type="entry name" value="PRP4-like"/>
</dbReference>
<dbReference type="PANTHER" id="PTHR19846:SF0">
    <property type="entry name" value="PRE-MRNA PROCESSING FACTOR 4"/>
    <property type="match status" value="1"/>
</dbReference>
<name>A0A061J875_TRYRA</name>
<dbReference type="VEuPathDB" id="TriTrypDB:TRSC58_01195"/>
<evidence type="ECO:0000256" key="1">
    <source>
        <dbReference type="ARBA" id="ARBA00022574"/>
    </source>
</evidence>
<dbReference type="PRINTS" id="PR00320">
    <property type="entry name" value="GPROTEINBRPT"/>
</dbReference>
<accession>A0A061J875</accession>
<gene>
    <name evidence="7" type="ORF">TRSC58_01195</name>
</gene>
<dbReference type="PROSITE" id="PS50294">
    <property type="entry name" value="WD_REPEATS_REGION"/>
    <property type="match status" value="3"/>
</dbReference>
<dbReference type="SUPFAM" id="SSF50978">
    <property type="entry name" value="WD40 repeat-like"/>
    <property type="match status" value="1"/>
</dbReference>
<feature type="domain" description="Pre-mRNA processing factor 4 (PRP4)-like" evidence="6">
    <location>
        <begin position="10"/>
        <end position="62"/>
    </location>
</feature>
<feature type="region of interest" description="Disordered" evidence="5">
    <location>
        <begin position="568"/>
        <end position="600"/>
    </location>
</feature>
<proteinExistence type="predicted"/>
<dbReference type="SMART" id="SM00500">
    <property type="entry name" value="SFM"/>
    <property type="match status" value="1"/>
</dbReference>
<dbReference type="InterPro" id="IPR036322">
    <property type="entry name" value="WD40_repeat_dom_sf"/>
</dbReference>
<dbReference type="AlphaFoldDB" id="A0A061J875"/>
<keyword evidence="1 4" id="KW-0853">WD repeat</keyword>
<reference evidence="7 8" key="1">
    <citation type="submission" date="2013-07" db="EMBL/GenBank/DDBJ databases">
        <authorList>
            <person name="Stoco P.H."/>
            <person name="Wagner G."/>
            <person name="Gerber A."/>
            <person name="Zaha A."/>
            <person name="Thompson C."/>
            <person name="Bartholomeu D.C."/>
            <person name="Luckemeyer D.D."/>
            <person name="Bahia D."/>
            <person name="Loreto E."/>
            <person name="Prestes E.B."/>
            <person name="Lima F.M."/>
            <person name="Rodrigues-Luiz G."/>
            <person name="Vallejo G.A."/>
            <person name="Filho J.F."/>
            <person name="Monteiro K.M."/>
            <person name="Tyler K.M."/>
            <person name="de Almeida L.G."/>
            <person name="Ortiz M.F."/>
            <person name="Siervo M.A."/>
            <person name="de Moraes M.H."/>
            <person name="Cunha O.L."/>
            <person name="Mendonca-Neto R."/>
            <person name="Silva R."/>
            <person name="Teixeira S.M."/>
            <person name="Murta S.M."/>
            <person name="Sincero T.C."/>
            <person name="Mendes T.A."/>
            <person name="Urmenyi T.P."/>
            <person name="Silva V.G."/>
            <person name="da Rocha W.D."/>
            <person name="Andersson B."/>
            <person name="Romanha A.J."/>
            <person name="Steindel M."/>
            <person name="de Vasconcelos A.T."/>
            <person name="Grisard E.C."/>
        </authorList>
    </citation>
    <scope>NUCLEOTIDE SEQUENCE [LARGE SCALE GENOMIC DNA]</scope>
    <source>
        <strain evidence="7 8">SC58</strain>
    </source>
</reference>
<feature type="repeat" description="WD" evidence="4">
    <location>
        <begin position="388"/>
        <end position="420"/>
    </location>
</feature>
<dbReference type="Gene3D" id="2.130.10.10">
    <property type="entry name" value="YVTN repeat-like/Quinoprotein amine dehydrogenase"/>
    <property type="match status" value="2"/>
</dbReference>
<evidence type="ECO:0000313" key="7">
    <source>
        <dbReference type="EMBL" id="ESL11064.1"/>
    </source>
</evidence>
<feature type="region of interest" description="Disordered" evidence="5">
    <location>
        <begin position="60"/>
        <end position="95"/>
    </location>
</feature>
<comment type="caution">
    <text evidence="7">The sequence shown here is derived from an EMBL/GenBank/DDBJ whole genome shotgun (WGS) entry which is preliminary data.</text>
</comment>
<dbReference type="SUPFAM" id="SSF158230">
    <property type="entry name" value="PRP4-like"/>
    <property type="match status" value="1"/>
</dbReference>
<dbReference type="InterPro" id="IPR001680">
    <property type="entry name" value="WD40_rpt"/>
</dbReference>
<evidence type="ECO:0000256" key="5">
    <source>
        <dbReference type="SAM" id="MobiDB-lite"/>
    </source>
</evidence>
<evidence type="ECO:0000313" key="8">
    <source>
        <dbReference type="Proteomes" id="UP000031737"/>
    </source>
</evidence>
<dbReference type="Proteomes" id="UP000031737">
    <property type="component" value="Unassembled WGS sequence"/>
</dbReference>
<dbReference type="PANTHER" id="PTHR19846">
    <property type="entry name" value="WD40 REPEAT PROTEIN"/>
    <property type="match status" value="1"/>
</dbReference>
<dbReference type="GO" id="GO:0017070">
    <property type="term" value="F:U6 snRNA binding"/>
    <property type="evidence" value="ECO:0007669"/>
    <property type="project" value="TreeGrafter"/>
</dbReference>
<feature type="repeat" description="WD" evidence="4">
    <location>
        <begin position="435"/>
        <end position="473"/>
    </location>
</feature>
<dbReference type="GO" id="GO:0030621">
    <property type="term" value="F:U4 snRNA binding"/>
    <property type="evidence" value="ECO:0007669"/>
    <property type="project" value="TreeGrafter"/>
</dbReference>
<dbReference type="Pfam" id="PF00400">
    <property type="entry name" value="WD40"/>
    <property type="match status" value="3"/>
</dbReference>
<protein>
    <recommendedName>
        <fullName evidence="6">Pre-mRNA processing factor 4 (PRP4)-like domain-containing protein</fullName>
    </recommendedName>
</protein>
<feature type="repeat" description="WD" evidence="4">
    <location>
        <begin position="292"/>
        <end position="324"/>
    </location>
</feature>
<dbReference type="InterPro" id="IPR020472">
    <property type="entry name" value="WD40_PAC1"/>
</dbReference>
<dbReference type="GO" id="GO:0000398">
    <property type="term" value="P:mRNA splicing, via spliceosome"/>
    <property type="evidence" value="ECO:0007669"/>
    <property type="project" value="TreeGrafter"/>
</dbReference>
<dbReference type="OrthoDB" id="6262491at2759"/>